<gene>
    <name evidence="2" type="ORF">BD626DRAFT_493023</name>
</gene>
<dbReference type="Proteomes" id="UP000320762">
    <property type="component" value="Unassembled WGS sequence"/>
</dbReference>
<feature type="region of interest" description="Disordered" evidence="1">
    <location>
        <begin position="1"/>
        <end position="23"/>
    </location>
</feature>
<organism evidence="2 3">
    <name type="scientific">Schizophyllum amplum</name>
    <dbReference type="NCBI Taxonomy" id="97359"/>
    <lineage>
        <taxon>Eukaryota</taxon>
        <taxon>Fungi</taxon>
        <taxon>Dikarya</taxon>
        <taxon>Basidiomycota</taxon>
        <taxon>Agaricomycotina</taxon>
        <taxon>Agaricomycetes</taxon>
        <taxon>Agaricomycetidae</taxon>
        <taxon>Agaricales</taxon>
        <taxon>Schizophyllaceae</taxon>
        <taxon>Schizophyllum</taxon>
    </lineage>
</organism>
<dbReference type="AlphaFoldDB" id="A0A550CGE6"/>
<name>A0A550CGE6_9AGAR</name>
<evidence type="ECO:0000313" key="3">
    <source>
        <dbReference type="Proteomes" id="UP000320762"/>
    </source>
</evidence>
<dbReference type="InterPro" id="IPR014752">
    <property type="entry name" value="Arrestin-like_C"/>
</dbReference>
<sequence length="439" mass="47907">MSLPSHSLPFPSPPLPSAGPQTLDPRVYVRDHQWPRPRGVFTKRSKNGEVALQLGAQEEGTSYPVYGSGARIEGAVLVQRTDGARSVEVKMEGKLRLKEMGEGGTSSVRLCLESTLLWIRDPQHAECPASLPFRFQLPSTFEAEGRTYPLPPSHTVKLSGLPGFFANIEYTLIATLHRPPSGPNLPLVKSSFLGISPGTITVSTPFLYYPRTRPPDPLPHALPLFRHGFRSVPEWKCHDALIEPQSAGGIQSIAVKLYLPTARVFSITQKIPFHLSFHSTSHTLAMFLPVGPTAHFLSGKRPTRLQLLRQSAVDVRNATGMGTKTDMWRVDRIGEATFRHAGDGPTWSAFSGAISIENGTSVPGFRAAGLSIKDCIVLSVSPPDSHRSPFNELRQTIPVRLTTDAWTDDPPPPPSYVPHFSPPPGLVADNHLSMGPITT</sequence>
<comment type="caution">
    <text evidence="2">The sequence shown here is derived from an EMBL/GenBank/DDBJ whole genome shotgun (WGS) entry which is preliminary data.</text>
</comment>
<evidence type="ECO:0000256" key="1">
    <source>
        <dbReference type="SAM" id="MobiDB-lite"/>
    </source>
</evidence>
<dbReference type="OrthoDB" id="3242181at2759"/>
<accession>A0A550CGE6</accession>
<evidence type="ECO:0000313" key="2">
    <source>
        <dbReference type="EMBL" id="TRM63878.1"/>
    </source>
</evidence>
<evidence type="ECO:0008006" key="4">
    <source>
        <dbReference type="Google" id="ProtNLM"/>
    </source>
</evidence>
<dbReference type="Gene3D" id="2.60.40.640">
    <property type="match status" value="1"/>
</dbReference>
<dbReference type="EMBL" id="VDMD01000008">
    <property type="protein sequence ID" value="TRM63878.1"/>
    <property type="molecule type" value="Genomic_DNA"/>
</dbReference>
<protein>
    <recommendedName>
        <fullName evidence="4">Arrestin-like N-terminal domain-containing protein</fullName>
    </recommendedName>
</protein>
<dbReference type="STRING" id="97359.A0A550CGE6"/>
<reference evidence="2 3" key="1">
    <citation type="journal article" date="2019" name="New Phytol.">
        <title>Comparative genomics reveals unique wood-decay strategies and fruiting body development in the Schizophyllaceae.</title>
        <authorList>
            <person name="Almasi E."/>
            <person name="Sahu N."/>
            <person name="Krizsan K."/>
            <person name="Balint B."/>
            <person name="Kovacs G.M."/>
            <person name="Kiss B."/>
            <person name="Cseklye J."/>
            <person name="Drula E."/>
            <person name="Henrissat B."/>
            <person name="Nagy I."/>
            <person name="Chovatia M."/>
            <person name="Adam C."/>
            <person name="LaButti K."/>
            <person name="Lipzen A."/>
            <person name="Riley R."/>
            <person name="Grigoriev I.V."/>
            <person name="Nagy L.G."/>
        </authorList>
    </citation>
    <scope>NUCLEOTIDE SEQUENCE [LARGE SCALE GENOMIC DNA]</scope>
    <source>
        <strain evidence="2 3">NL-1724</strain>
    </source>
</reference>
<proteinExistence type="predicted"/>
<keyword evidence="3" id="KW-1185">Reference proteome</keyword>